<dbReference type="PROSITE" id="PS51195">
    <property type="entry name" value="Q_MOTIF"/>
    <property type="match status" value="1"/>
</dbReference>
<dbReference type="InterPro" id="IPR014001">
    <property type="entry name" value="Helicase_ATP-bd"/>
</dbReference>
<keyword evidence="5" id="KW-0067">ATP-binding</keyword>
<dbReference type="CDD" id="cd17946">
    <property type="entry name" value="DEADc_DDX24"/>
    <property type="match status" value="1"/>
</dbReference>
<dbReference type="GO" id="GO:0003724">
    <property type="term" value="F:RNA helicase activity"/>
    <property type="evidence" value="ECO:0007669"/>
    <property type="project" value="UniProtKB-EC"/>
</dbReference>
<dbReference type="InterPro" id="IPR050079">
    <property type="entry name" value="DEAD_box_RNA_helicase"/>
</dbReference>
<feature type="region of interest" description="Disordered" evidence="9">
    <location>
        <begin position="1"/>
        <end position="90"/>
    </location>
</feature>
<feature type="compositionally biased region" description="Polar residues" evidence="9">
    <location>
        <begin position="451"/>
        <end position="472"/>
    </location>
</feature>
<evidence type="ECO:0000259" key="12">
    <source>
        <dbReference type="PROSITE" id="PS51195"/>
    </source>
</evidence>
<dbReference type="GO" id="GO:0016787">
    <property type="term" value="F:hydrolase activity"/>
    <property type="evidence" value="ECO:0007669"/>
    <property type="project" value="UniProtKB-KW"/>
</dbReference>
<dbReference type="InterPro" id="IPR001650">
    <property type="entry name" value="Helicase_C-like"/>
</dbReference>
<evidence type="ECO:0000256" key="5">
    <source>
        <dbReference type="ARBA" id="ARBA00022840"/>
    </source>
</evidence>
<dbReference type="InterPro" id="IPR014014">
    <property type="entry name" value="RNA_helicase_DEAD_Q_motif"/>
</dbReference>
<dbReference type="CDD" id="cd18787">
    <property type="entry name" value="SF2_C_DEAD"/>
    <property type="match status" value="1"/>
</dbReference>
<feature type="compositionally biased region" description="Basic and acidic residues" evidence="9">
    <location>
        <begin position="1"/>
        <end position="16"/>
    </location>
</feature>
<comment type="catalytic activity">
    <reaction evidence="7">
        <text>ATP + H2O = ADP + phosphate + H(+)</text>
        <dbReference type="Rhea" id="RHEA:13065"/>
        <dbReference type="ChEBI" id="CHEBI:15377"/>
        <dbReference type="ChEBI" id="CHEBI:15378"/>
        <dbReference type="ChEBI" id="CHEBI:30616"/>
        <dbReference type="ChEBI" id="CHEBI:43474"/>
        <dbReference type="ChEBI" id="CHEBI:456216"/>
        <dbReference type="EC" id="3.6.4.13"/>
    </reaction>
</comment>
<protein>
    <recommendedName>
        <fullName evidence="1">RNA helicase</fullName>
        <ecNumber evidence="1">3.6.4.13</ecNumber>
    </recommendedName>
</protein>
<keyword evidence="3 13" id="KW-0378">Hydrolase</keyword>
<evidence type="ECO:0000256" key="6">
    <source>
        <dbReference type="ARBA" id="ARBA00022884"/>
    </source>
</evidence>
<evidence type="ECO:0000256" key="3">
    <source>
        <dbReference type="ARBA" id="ARBA00022801"/>
    </source>
</evidence>
<dbReference type="EMBL" id="JANBPY010002235">
    <property type="protein sequence ID" value="KAJ1955886.1"/>
    <property type="molecule type" value="Genomic_DNA"/>
</dbReference>
<dbReference type="OrthoDB" id="4310724at2759"/>
<comment type="caution">
    <text evidence="13">The sequence shown here is derived from an EMBL/GenBank/DDBJ whole genome shotgun (WGS) entry which is preliminary data.</text>
</comment>
<dbReference type="AlphaFoldDB" id="A0A9W8DZN5"/>
<proteinExistence type="predicted"/>
<accession>A0A9W8DZN5</accession>
<feature type="compositionally biased region" description="Polar residues" evidence="9">
    <location>
        <begin position="17"/>
        <end position="34"/>
    </location>
</feature>
<evidence type="ECO:0000256" key="4">
    <source>
        <dbReference type="ARBA" id="ARBA00022806"/>
    </source>
</evidence>
<dbReference type="Pfam" id="PF00271">
    <property type="entry name" value="Helicase_C"/>
    <property type="match status" value="1"/>
</dbReference>
<evidence type="ECO:0000256" key="1">
    <source>
        <dbReference type="ARBA" id="ARBA00012552"/>
    </source>
</evidence>
<evidence type="ECO:0000256" key="7">
    <source>
        <dbReference type="ARBA" id="ARBA00047984"/>
    </source>
</evidence>
<keyword evidence="4 13" id="KW-0347">Helicase</keyword>
<dbReference type="PROSITE" id="PS51192">
    <property type="entry name" value="HELICASE_ATP_BIND_1"/>
    <property type="match status" value="1"/>
</dbReference>
<dbReference type="Pfam" id="PF00270">
    <property type="entry name" value="DEAD"/>
    <property type="match status" value="1"/>
</dbReference>
<feature type="region of interest" description="Disordered" evidence="9">
    <location>
        <begin position="448"/>
        <end position="472"/>
    </location>
</feature>
<feature type="domain" description="Helicase C-terminal" evidence="11">
    <location>
        <begin position="550"/>
        <end position="653"/>
    </location>
</feature>
<evidence type="ECO:0000313" key="14">
    <source>
        <dbReference type="Proteomes" id="UP001150925"/>
    </source>
</evidence>
<gene>
    <name evidence="13" type="primary">MAK5</name>
    <name evidence="13" type="ORF">IWQ62_005427</name>
</gene>
<dbReference type="GO" id="GO:0005829">
    <property type="term" value="C:cytosol"/>
    <property type="evidence" value="ECO:0007669"/>
    <property type="project" value="TreeGrafter"/>
</dbReference>
<keyword evidence="2" id="KW-0547">Nucleotide-binding</keyword>
<sequence>MWKVTKLDSVPDRKGSDGSSTPSNAPSSTVSTPRSILKSRTKKVPGRNISWGKPLYKAKRFSKKLPPNPNVTFDAPKEDTPTKPPSKKQRIQLSNQMDDWDWCEVSCPDNMVLGDDAGGFLCLEEIDGVNCVWEDNGDLGRTVRFEKVVPTGKGAVTNPPNAAKPGKANPDAPLTLKETRKFISVDDFSEGMEYVQNEDLSDQSDTEAIQEESTSSTPEHANGLEETAPTNGTSADRQPIPASEIPSPEDVELSESEHNATKAWQSLQLQPQLYRALAKLGFTNPTPIQAKTLPLALAGRDVVGAAETGSGKTLAFGIPMLNYHLRHYSKVSDKLVGLVLTPTRELAVQVRDHLQALAQYTQARVITIVGGMAIQKQRRLLKRSPNIIVATPGRLWELLSEDNSLASQIHDISFLAIDEADRMLERGHFAELTSILKSLDRRPESAEFIDYSTSEPSMSSTPASESENNTPTRQTLVFSATITTDLRFSQRRPVRSKNGESASTPKVLQDLMDRIHFKEAKPCLVDVTQDKVTAAKLREVRIDCLKTEKDLYLYYLVTRYPARTLVFVNSIDALRRLVPVFQLLQVPAYGLHSQMEQRARLKNIDRFKANKHAVLIASDVAARGLDIPLVEHVVHYQIPTAADVYVHRSGRTA</sequence>
<feature type="domain" description="DEAD-box RNA helicase Q" evidence="12">
    <location>
        <begin position="262"/>
        <end position="290"/>
    </location>
</feature>
<evidence type="ECO:0000256" key="9">
    <source>
        <dbReference type="SAM" id="MobiDB-lite"/>
    </source>
</evidence>
<keyword evidence="6" id="KW-0694">RNA-binding</keyword>
<dbReference type="Proteomes" id="UP001150925">
    <property type="component" value="Unassembled WGS sequence"/>
</dbReference>
<dbReference type="Gene3D" id="3.40.50.300">
    <property type="entry name" value="P-loop containing nucleotide triphosphate hydrolases"/>
    <property type="match status" value="2"/>
</dbReference>
<dbReference type="SUPFAM" id="SSF52540">
    <property type="entry name" value="P-loop containing nucleoside triphosphate hydrolases"/>
    <property type="match status" value="2"/>
</dbReference>
<dbReference type="InterPro" id="IPR011545">
    <property type="entry name" value="DEAD/DEAH_box_helicase_dom"/>
</dbReference>
<feature type="short sequence motif" description="Q motif" evidence="8">
    <location>
        <begin position="262"/>
        <end position="290"/>
    </location>
</feature>
<dbReference type="PROSITE" id="PS51194">
    <property type="entry name" value="HELICASE_CTER"/>
    <property type="match status" value="1"/>
</dbReference>
<evidence type="ECO:0000313" key="13">
    <source>
        <dbReference type="EMBL" id="KAJ1955886.1"/>
    </source>
</evidence>
<dbReference type="PANTHER" id="PTHR47959">
    <property type="entry name" value="ATP-DEPENDENT RNA HELICASE RHLE-RELATED"/>
    <property type="match status" value="1"/>
</dbReference>
<dbReference type="InterPro" id="IPR027417">
    <property type="entry name" value="P-loop_NTPase"/>
</dbReference>
<evidence type="ECO:0000256" key="8">
    <source>
        <dbReference type="PROSITE-ProRule" id="PRU00552"/>
    </source>
</evidence>
<evidence type="ECO:0000256" key="2">
    <source>
        <dbReference type="ARBA" id="ARBA00022741"/>
    </source>
</evidence>
<dbReference type="PANTHER" id="PTHR47959:SF1">
    <property type="entry name" value="ATP-DEPENDENT RNA HELICASE DBPA"/>
    <property type="match status" value="1"/>
</dbReference>
<dbReference type="EC" id="3.6.4.13" evidence="1"/>
<dbReference type="GO" id="GO:0003723">
    <property type="term" value="F:RNA binding"/>
    <property type="evidence" value="ECO:0007669"/>
    <property type="project" value="UniProtKB-KW"/>
</dbReference>
<evidence type="ECO:0000259" key="11">
    <source>
        <dbReference type="PROSITE" id="PS51194"/>
    </source>
</evidence>
<feature type="compositionally biased region" description="Low complexity" evidence="9">
    <location>
        <begin position="158"/>
        <end position="173"/>
    </location>
</feature>
<feature type="non-terminal residue" evidence="13">
    <location>
        <position position="653"/>
    </location>
</feature>
<organism evidence="13 14">
    <name type="scientific">Dispira parvispora</name>
    <dbReference type="NCBI Taxonomy" id="1520584"/>
    <lineage>
        <taxon>Eukaryota</taxon>
        <taxon>Fungi</taxon>
        <taxon>Fungi incertae sedis</taxon>
        <taxon>Zoopagomycota</taxon>
        <taxon>Kickxellomycotina</taxon>
        <taxon>Dimargaritomycetes</taxon>
        <taxon>Dimargaritales</taxon>
        <taxon>Dimargaritaceae</taxon>
        <taxon>Dispira</taxon>
    </lineage>
</organism>
<feature type="domain" description="Helicase ATP-binding" evidence="10">
    <location>
        <begin position="293"/>
        <end position="500"/>
    </location>
</feature>
<dbReference type="SMART" id="SM00490">
    <property type="entry name" value="HELICc"/>
    <property type="match status" value="1"/>
</dbReference>
<name>A0A9W8DZN5_9FUNG</name>
<feature type="compositionally biased region" description="Acidic residues" evidence="9">
    <location>
        <begin position="199"/>
        <end position="210"/>
    </location>
</feature>
<dbReference type="GO" id="GO:0005524">
    <property type="term" value="F:ATP binding"/>
    <property type="evidence" value="ECO:0007669"/>
    <property type="project" value="UniProtKB-KW"/>
</dbReference>
<reference evidence="13" key="1">
    <citation type="submission" date="2022-07" db="EMBL/GenBank/DDBJ databases">
        <title>Phylogenomic reconstructions and comparative analyses of Kickxellomycotina fungi.</title>
        <authorList>
            <person name="Reynolds N.K."/>
            <person name="Stajich J.E."/>
            <person name="Barry K."/>
            <person name="Grigoriev I.V."/>
            <person name="Crous P."/>
            <person name="Smith M.E."/>
        </authorList>
    </citation>
    <scope>NUCLEOTIDE SEQUENCE</scope>
    <source>
        <strain evidence="13">RSA 1196</strain>
    </source>
</reference>
<feature type="region of interest" description="Disordered" evidence="9">
    <location>
        <begin position="197"/>
        <end position="259"/>
    </location>
</feature>
<dbReference type="SMART" id="SM00487">
    <property type="entry name" value="DEXDc"/>
    <property type="match status" value="1"/>
</dbReference>
<evidence type="ECO:0000259" key="10">
    <source>
        <dbReference type="PROSITE" id="PS51192"/>
    </source>
</evidence>
<keyword evidence="14" id="KW-1185">Reference proteome</keyword>
<feature type="region of interest" description="Disordered" evidence="9">
    <location>
        <begin position="151"/>
        <end position="175"/>
    </location>
</feature>